<dbReference type="SUPFAM" id="SSF51735">
    <property type="entry name" value="NAD(P)-binding Rossmann-fold domains"/>
    <property type="match status" value="1"/>
</dbReference>
<dbReference type="EMBL" id="BARV01004746">
    <property type="protein sequence ID" value="GAI06707.1"/>
    <property type="molecule type" value="Genomic_DNA"/>
</dbReference>
<proteinExistence type="predicted"/>
<dbReference type="Gene3D" id="3.40.50.720">
    <property type="entry name" value="NAD(P)-binding Rossmann-like Domain"/>
    <property type="match status" value="1"/>
</dbReference>
<reference evidence="4" key="1">
    <citation type="journal article" date="2014" name="Front. Microbiol.">
        <title>High frequency of phylogenetically diverse reductive dehalogenase-homologous genes in deep subseafloor sedimentary metagenomes.</title>
        <authorList>
            <person name="Kawai M."/>
            <person name="Futagami T."/>
            <person name="Toyoda A."/>
            <person name="Takaki Y."/>
            <person name="Nishi S."/>
            <person name="Hori S."/>
            <person name="Arai W."/>
            <person name="Tsubouchi T."/>
            <person name="Morono Y."/>
            <person name="Uchiyama I."/>
            <person name="Ito T."/>
            <person name="Fujiyama A."/>
            <person name="Inagaki F."/>
            <person name="Takami H."/>
        </authorList>
    </citation>
    <scope>NUCLEOTIDE SEQUENCE</scope>
    <source>
        <strain evidence="4">Expedition CK06-06</strain>
    </source>
</reference>
<dbReference type="PANTHER" id="PTHR43401:SF2">
    <property type="entry name" value="L-THREONINE 3-DEHYDROGENASE"/>
    <property type="match status" value="1"/>
</dbReference>
<dbReference type="Pfam" id="PF00107">
    <property type="entry name" value="ADH_zinc_N"/>
    <property type="match status" value="1"/>
</dbReference>
<name>X1KI36_9ZZZZ</name>
<dbReference type="PANTHER" id="PTHR43401">
    <property type="entry name" value="L-THREONINE 3-DEHYDROGENASE"/>
    <property type="match status" value="1"/>
</dbReference>
<evidence type="ECO:0000256" key="1">
    <source>
        <dbReference type="ARBA" id="ARBA00023002"/>
    </source>
</evidence>
<dbReference type="InterPro" id="IPR036291">
    <property type="entry name" value="NAD(P)-bd_dom_sf"/>
</dbReference>
<keyword evidence="2" id="KW-1133">Transmembrane helix</keyword>
<sequence>MDRVTFRKDDVFSVVGTGVIGMLFIQLIKLSDGRVVAIELDNDRLSMARFLGADYTINPSNQNVAQEIKDITDIGVDIAILTVTNKYTLGEALNYLRDGGTINIFGVSGKESKIKVDFEKVYKRELAIKSSYSATPETLKRAYDIISSKKINLSPLISEVMPLSDFKKGLDLMLQRKIYKAVFKL</sequence>
<keyword evidence="2" id="KW-0472">Membrane</keyword>
<accession>X1KI36</accession>
<keyword evidence="2" id="KW-0812">Transmembrane</keyword>
<dbReference type="InterPro" id="IPR013149">
    <property type="entry name" value="ADH-like_C"/>
</dbReference>
<dbReference type="Gene3D" id="3.90.180.10">
    <property type="entry name" value="Medium-chain alcohol dehydrogenases, catalytic domain"/>
    <property type="match status" value="1"/>
</dbReference>
<dbReference type="InterPro" id="IPR050129">
    <property type="entry name" value="Zn_alcohol_dh"/>
</dbReference>
<gene>
    <name evidence="4" type="ORF">S06H3_10300</name>
</gene>
<dbReference type="AlphaFoldDB" id="X1KI36"/>
<comment type="caution">
    <text evidence="4">The sequence shown here is derived from an EMBL/GenBank/DDBJ whole genome shotgun (WGS) entry which is preliminary data.</text>
</comment>
<keyword evidence="1" id="KW-0560">Oxidoreductase</keyword>
<organism evidence="4">
    <name type="scientific">marine sediment metagenome</name>
    <dbReference type="NCBI Taxonomy" id="412755"/>
    <lineage>
        <taxon>unclassified sequences</taxon>
        <taxon>metagenomes</taxon>
        <taxon>ecological metagenomes</taxon>
    </lineage>
</organism>
<protein>
    <recommendedName>
        <fullName evidence="3">Alcohol dehydrogenase-like C-terminal domain-containing protein</fullName>
    </recommendedName>
</protein>
<evidence type="ECO:0000313" key="4">
    <source>
        <dbReference type="EMBL" id="GAI06707.1"/>
    </source>
</evidence>
<feature type="domain" description="Alcohol dehydrogenase-like C-terminal" evidence="3">
    <location>
        <begin position="20"/>
        <end position="147"/>
    </location>
</feature>
<feature type="transmembrane region" description="Helical" evidence="2">
    <location>
        <begin position="12"/>
        <end position="30"/>
    </location>
</feature>
<evidence type="ECO:0000259" key="3">
    <source>
        <dbReference type="Pfam" id="PF00107"/>
    </source>
</evidence>
<dbReference type="GO" id="GO:0016491">
    <property type="term" value="F:oxidoreductase activity"/>
    <property type="evidence" value="ECO:0007669"/>
    <property type="project" value="UniProtKB-KW"/>
</dbReference>
<evidence type="ECO:0000256" key="2">
    <source>
        <dbReference type="SAM" id="Phobius"/>
    </source>
</evidence>